<dbReference type="PANTHER" id="PTHR30238:SF0">
    <property type="entry name" value="THYLAKOID MEMBRANE PROTEIN TERC, CHLOROPLASTIC"/>
    <property type="match status" value="1"/>
</dbReference>
<organism evidence="7 8">
    <name type="scientific">Mobiluncus porci</name>
    <dbReference type="NCBI Taxonomy" id="2652278"/>
    <lineage>
        <taxon>Bacteria</taxon>
        <taxon>Bacillati</taxon>
        <taxon>Actinomycetota</taxon>
        <taxon>Actinomycetes</taxon>
        <taxon>Actinomycetales</taxon>
        <taxon>Actinomycetaceae</taxon>
        <taxon>Mobiluncus</taxon>
    </lineage>
</organism>
<dbReference type="NCBIfam" id="TIGR03718">
    <property type="entry name" value="R_switched_Alx"/>
    <property type="match status" value="1"/>
</dbReference>
<feature type="transmembrane region" description="Helical" evidence="6">
    <location>
        <begin position="231"/>
        <end position="252"/>
    </location>
</feature>
<dbReference type="Pfam" id="PF03741">
    <property type="entry name" value="TerC"/>
    <property type="match status" value="1"/>
</dbReference>
<comment type="similarity">
    <text evidence="2">Belongs to the TerC family.</text>
</comment>
<evidence type="ECO:0000256" key="3">
    <source>
        <dbReference type="ARBA" id="ARBA00022692"/>
    </source>
</evidence>
<dbReference type="EMBL" id="VUMY01000019">
    <property type="protein sequence ID" value="MST50416.1"/>
    <property type="molecule type" value="Genomic_DNA"/>
</dbReference>
<feature type="transmembrane region" description="Helical" evidence="6">
    <location>
        <begin position="6"/>
        <end position="27"/>
    </location>
</feature>
<comment type="subcellular location">
    <subcellularLocation>
        <location evidence="1">Membrane</location>
        <topology evidence="1">Multi-pass membrane protein</topology>
    </subcellularLocation>
</comment>
<dbReference type="AlphaFoldDB" id="A0A7K0K4L7"/>
<dbReference type="InterPro" id="IPR005496">
    <property type="entry name" value="Integral_membrane_TerC"/>
</dbReference>
<keyword evidence="5 6" id="KW-0472">Membrane</keyword>
<feature type="transmembrane region" description="Helical" evidence="6">
    <location>
        <begin position="303"/>
        <end position="325"/>
    </location>
</feature>
<dbReference type="GO" id="GO:0016020">
    <property type="term" value="C:membrane"/>
    <property type="evidence" value="ECO:0007669"/>
    <property type="project" value="UniProtKB-SubCell"/>
</dbReference>
<proteinExistence type="inferred from homology"/>
<dbReference type="Proteomes" id="UP000442535">
    <property type="component" value="Unassembled WGS sequence"/>
</dbReference>
<sequence>MHVPLIAWIILTVVIIGILTFDFFGHVRKDHFPSMKESAIWTCIYIGIALSAGVVIGLTLGWDLGAQYFAGWVTEWSLSLDNLFVFVIIIAGFSVPREIQQKVIAVGITLALIFRLVFILLGSALIENFSWIFYIFGAFLLFTAYKQVREGVGADEDEAEDSEEYEDNGFVKLVRRMLPVTPNFVGHKYLHRHEGKLHITPLLLVVIAVGSADVMFAVDSIPAIFGLTNEAFIVFAANAFALMGLRQLYFLIEGLMERLVFLHFGLAVILGFIGVKLLIHALATNELWFINSGLPFENLPEPTIPFSLGFIVVTLALTAVTSLIATRHKAKKAQKAQQAAGETSEVEAAEA</sequence>
<feature type="transmembrane region" description="Helical" evidence="6">
    <location>
        <begin position="259"/>
        <end position="283"/>
    </location>
</feature>
<dbReference type="RefSeq" id="WP_154546073.1">
    <property type="nucleotide sequence ID" value="NZ_VUMY01000019.1"/>
</dbReference>
<evidence type="ECO:0000256" key="5">
    <source>
        <dbReference type="ARBA" id="ARBA00023136"/>
    </source>
</evidence>
<protein>
    <submittedName>
        <fullName evidence="7">TerC/Alx family metal homeostasis membrane protein</fullName>
    </submittedName>
</protein>
<feature type="transmembrane region" description="Helical" evidence="6">
    <location>
        <begin position="103"/>
        <end position="122"/>
    </location>
</feature>
<feature type="transmembrane region" description="Helical" evidence="6">
    <location>
        <begin position="68"/>
        <end position="91"/>
    </location>
</feature>
<feature type="transmembrane region" description="Helical" evidence="6">
    <location>
        <begin position="39"/>
        <end position="62"/>
    </location>
</feature>
<comment type="caution">
    <text evidence="7">The sequence shown here is derived from an EMBL/GenBank/DDBJ whole genome shotgun (WGS) entry which is preliminary data.</text>
</comment>
<evidence type="ECO:0000256" key="2">
    <source>
        <dbReference type="ARBA" id="ARBA00007511"/>
    </source>
</evidence>
<evidence type="ECO:0000313" key="8">
    <source>
        <dbReference type="Proteomes" id="UP000442535"/>
    </source>
</evidence>
<accession>A0A7K0K4L7</accession>
<feature type="transmembrane region" description="Helical" evidence="6">
    <location>
        <begin position="128"/>
        <end position="145"/>
    </location>
</feature>
<evidence type="ECO:0000256" key="4">
    <source>
        <dbReference type="ARBA" id="ARBA00022989"/>
    </source>
</evidence>
<dbReference type="InterPro" id="IPR022369">
    <property type="entry name" value="Integral_membrane_TerC_rswitch"/>
</dbReference>
<gene>
    <name evidence="7" type="ORF">FYJ63_09320</name>
</gene>
<evidence type="ECO:0000256" key="1">
    <source>
        <dbReference type="ARBA" id="ARBA00004141"/>
    </source>
</evidence>
<keyword evidence="3 6" id="KW-0812">Transmembrane</keyword>
<evidence type="ECO:0000313" key="7">
    <source>
        <dbReference type="EMBL" id="MST50416.1"/>
    </source>
</evidence>
<evidence type="ECO:0000256" key="6">
    <source>
        <dbReference type="SAM" id="Phobius"/>
    </source>
</evidence>
<keyword evidence="8" id="KW-1185">Reference proteome</keyword>
<name>A0A7K0K4L7_9ACTO</name>
<dbReference type="PANTHER" id="PTHR30238">
    <property type="entry name" value="MEMBRANE BOUND PREDICTED REDOX MODULATOR"/>
    <property type="match status" value="1"/>
</dbReference>
<keyword evidence="4 6" id="KW-1133">Transmembrane helix</keyword>
<reference evidence="7 8" key="1">
    <citation type="submission" date="2019-08" db="EMBL/GenBank/DDBJ databases">
        <title>In-depth cultivation of the pig gut microbiome towards novel bacterial diversity and tailored functional studies.</title>
        <authorList>
            <person name="Wylensek D."/>
            <person name="Hitch T.C.A."/>
            <person name="Clavel T."/>
        </authorList>
    </citation>
    <scope>NUCLEOTIDE SEQUENCE [LARGE SCALE GENOMIC DNA]</scope>
    <source>
        <strain evidence="7 8">RF-GAM-744-WT-7</strain>
    </source>
</reference>
<feature type="transmembrane region" description="Helical" evidence="6">
    <location>
        <begin position="202"/>
        <end position="225"/>
    </location>
</feature>